<dbReference type="InterPro" id="IPR036259">
    <property type="entry name" value="MFS_trans_sf"/>
</dbReference>
<evidence type="ECO:0000256" key="7">
    <source>
        <dbReference type="ARBA" id="ARBA00023180"/>
    </source>
</evidence>
<feature type="transmembrane region" description="Helical" evidence="9">
    <location>
        <begin position="1031"/>
        <end position="1053"/>
    </location>
</feature>
<keyword evidence="7" id="KW-0325">Glycoprotein</keyword>
<organism evidence="12 13">
    <name type="scientific">Fusarium xylarioides</name>
    <dbReference type="NCBI Taxonomy" id="221167"/>
    <lineage>
        <taxon>Eukaryota</taxon>
        <taxon>Fungi</taxon>
        <taxon>Dikarya</taxon>
        <taxon>Ascomycota</taxon>
        <taxon>Pezizomycotina</taxon>
        <taxon>Sordariomycetes</taxon>
        <taxon>Hypocreomycetidae</taxon>
        <taxon>Hypocreales</taxon>
        <taxon>Nectriaceae</taxon>
        <taxon>Fusarium</taxon>
        <taxon>Fusarium fujikuroi species complex</taxon>
    </lineage>
</organism>
<feature type="transmembrane region" description="Helical" evidence="9">
    <location>
        <begin position="1098"/>
        <end position="1118"/>
    </location>
</feature>
<gene>
    <name evidence="12" type="ORF">H9Q72_003772</name>
</gene>
<dbReference type="InterPro" id="IPR011701">
    <property type="entry name" value="MFS"/>
</dbReference>
<dbReference type="GO" id="GO:0022857">
    <property type="term" value="F:transmembrane transporter activity"/>
    <property type="evidence" value="ECO:0007669"/>
    <property type="project" value="InterPro"/>
</dbReference>
<evidence type="ECO:0000256" key="8">
    <source>
        <dbReference type="SAM" id="MobiDB-lite"/>
    </source>
</evidence>
<dbReference type="Proteomes" id="UP000750502">
    <property type="component" value="Unassembled WGS sequence"/>
</dbReference>
<feature type="transmembrane region" description="Helical" evidence="9">
    <location>
        <begin position="357"/>
        <end position="382"/>
    </location>
</feature>
<comment type="subcellular location">
    <subcellularLocation>
        <location evidence="1">Endomembrane system</location>
        <topology evidence="1">Multi-pass membrane protein</topology>
    </subcellularLocation>
</comment>
<dbReference type="FunFam" id="1.20.1250.20:FF:000286">
    <property type="entry name" value="MFS efflux transporter"/>
    <property type="match status" value="1"/>
</dbReference>
<keyword evidence="10" id="KW-0732">Signal</keyword>
<feature type="transmembrane region" description="Helical" evidence="9">
    <location>
        <begin position="657"/>
        <end position="677"/>
    </location>
</feature>
<keyword evidence="4 9" id="KW-0812">Transmembrane</keyword>
<keyword evidence="3" id="KW-0813">Transport</keyword>
<evidence type="ECO:0000256" key="4">
    <source>
        <dbReference type="ARBA" id="ARBA00022692"/>
    </source>
</evidence>
<feature type="transmembrane region" description="Helical" evidence="9">
    <location>
        <begin position="689"/>
        <end position="707"/>
    </location>
</feature>
<feature type="signal peptide" evidence="10">
    <location>
        <begin position="1"/>
        <end position="28"/>
    </location>
</feature>
<dbReference type="GO" id="GO:0016020">
    <property type="term" value="C:membrane"/>
    <property type="evidence" value="ECO:0007669"/>
    <property type="project" value="TreeGrafter"/>
</dbReference>
<feature type="domain" description="Major facilitator superfamily (MFS) profile" evidence="11">
    <location>
        <begin position="944"/>
        <end position="1331"/>
    </location>
</feature>
<evidence type="ECO:0000259" key="11">
    <source>
        <dbReference type="PROSITE" id="PS50850"/>
    </source>
</evidence>
<feature type="transmembrane region" description="Helical" evidence="9">
    <location>
        <begin position="1193"/>
        <end position="1210"/>
    </location>
</feature>
<sequence>MNKSWSRLIPPLFATLFLALVAFKSLFPGDDPYRCRAVQKTGRWIDPIRDEQGNRDPFKQWQPDGCILNHYDSQDIRRCTEGRPIVIVGDSTSKNLGLAMASLLDNKQYKKDEEANLFSKTTSFNMTYHGQRIERVANVYISSHGVPGREKFVSHLETYAEEKTNPPSIEGQKGPVLIYIAGGAWYTHPHYGGIGSTALDPWDDRFSAYQDHLSKVDKFIGDNTPHEDWFSAPMDSRDGIGNQIFYAPPAGPRYLGNDTKMVIDRGRRAEEVIKMQDWLLEKEDEFNIPFVWSIANLVEGQDKVWRDPLRTGFHVKFHVAELRANILLNMRCNAKLDRMKPYPYSRTCCTDYGVKPMVQLSVVAFGIMYVAACIMCEVLDLFADRSPSQPRFKLLNMQAGCLILALLMCYYADRTQMMAKGSKLWQMKDFVALCIPCIAITLATIRRINSPVPEDLSVDMQESDQPFLSRDQTDEWKGWMQFFILIYHWTGAHDGSIYVLIRVCVAAYLFQTGYGHTLYFLNKNDFSFKRVAATLLRLNMLSCCLAYFMDTDYMFYYFPPLVSFWFLVVYTTMAIRPRYNSDLQVMLAKICMPCLFVSMIFMGTPLTRWVFGILNTVFKIQWSYKEWYRRVTFDMLIVYLGMLTAVANRHLKKPIHLGLRVTLALAGFFATIHYFYATSDLRMAAYSKWHPYVSLVPVLGFIAMRNVSGPVRNYHSKAMAWLGRCSLETYILQFHILLAADTDGVLIVDGLFGDGSLMGDRWRTLVIIVPIFLWISHAAASSTGYIVKMILHQGTEDEKFGRLPFWAWLEKIPGFSDLSAPKIRVICILLVMWLLNLMNPGHEIPAVFDGGHSVVVAPKFPLEFPYPVANRTALELETLSLTHETGATPKQPNPVLSTTGRRLGSRNDQEDEHDNFTGSGDEAAPPRATLVVEKWNEPIGNAFRVGAVYWSLFVSGANDAAYGALIPYLETYYELSYLVVSLIFLSPFVGFIVSAAVNNYLHMNIGQRWIAFMCGGCHALTYLILSQHPPYPVLVLAYVLAGLGNGIGLAAWNSYIGNLARSNEVLGFMHASYGLGGTVSPLIATSMITQANLGWYDFYYVLLGMAVLETATLTYSFWPKTAQKYREAVHTEGTRSEGTRAALFVKPHARVVWLCALFLLGYVGAEVALGGWVVQFMLRVRNADPFDAGMTAVGFWLGITIGRLVLGMVIPKIGVKLSLMIFILITMGLQLIFWLVPQFHVSAVAVSLQGFFLGPMFPCVIVALTMLLPRHLHVSAIGFAAAFGGSGAAVLPFAIGAIAQAKEVQVLQPIILAILAVLFVIWLGLPKIEKRKD</sequence>
<dbReference type="Gene3D" id="1.20.1250.20">
    <property type="entry name" value="MFS general substrate transporter like domains"/>
    <property type="match status" value="2"/>
</dbReference>
<feature type="region of interest" description="Disordered" evidence="8">
    <location>
        <begin position="882"/>
        <end position="924"/>
    </location>
</feature>
<feature type="transmembrane region" description="Helical" evidence="9">
    <location>
        <begin position="1009"/>
        <end position="1025"/>
    </location>
</feature>
<feature type="transmembrane region" description="Helical" evidence="9">
    <location>
        <begin position="1306"/>
        <end position="1325"/>
    </location>
</feature>
<evidence type="ECO:0000256" key="6">
    <source>
        <dbReference type="ARBA" id="ARBA00023136"/>
    </source>
</evidence>
<feature type="transmembrane region" description="Helical" evidence="9">
    <location>
        <begin position="1276"/>
        <end position="1300"/>
    </location>
</feature>
<keyword evidence="6 9" id="KW-0472">Membrane</keyword>
<protein>
    <recommendedName>
        <fullName evidence="11">Major facilitator superfamily (MFS) profile domain-containing protein</fullName>
    </recommendedName>
</protein>
<dbReference type="PROSITE" id="PS50850">
    <property type="entry name" value="MFS"/>
    <property type="match status" value="1"/>
</dbReference>
<dbReference type="FunFam" id="1.20.1250.20:FF:000308">
    <property type="entry name" value="MFS efflux transporter"/>
    <property type="match status" value="1"/>
</dbReference>
<feature type="transmembrane region" description="Helical" evidence="9">
    <location>
        <begin position="394"/>
        <end position="413"/>
    </location>
</feature>
<accession>A0A9P7HYC9</accession>
<dbReference type="GO" id="GO:0012505">
    <property type="term" value="C:endomembrane system"/>
    <property type="evidence" value="ECO:0007669"/>
    <property type="project" value="UniProtKB-SubCell"/>
</dbReference>
<feature type="transmembrane region" description="Helical" evidence="9">
    <location>
        <begin position="1151"/>
        <end position="1173"/>
    </location>
</feature>
<keyword evidence="5 9" id="KW-1133">Transmembrane helix</keyword>
<evidence type="ECO:0000256" key="9">
    <source>
        <dbReference type="SAM" id="Phobius"/>
    </source>
</evidence>
<feature type="transmembrane region" description="Helical" evidence="9">
    <location>
        <begin position="1065"/>
        <end position="1086"/>
    </location>
</feature>
<evidence type="ECO:0000256" key="1">
    <source>
        <dbReference type="ARBA" id="ARBA00004127"/>
    </source>
</evidence>
<evidence type="ECO:0000256" key="10">
    <source>
        <dbReference type="SAM" id="SignalP"/>
    </source>
</evidence>
<dbReference type="InterPro" id="IPR012419">
    <property type="entry name" value="Cas1_AcylTrans_dom"/>
</dbReference>
<comment type="similarity">
    <text evidence="2">Belongs to the major facilitator superfamily.</text>
</comment>
<feature type="transmembrane region" description="Helical" evidence="9">
    <location>
        <begin position="975"/>
        <end position="997"/>
    </location>
</feature>
<reference evidence="12" key="2">
    <citation type="submission" date="2020-10" db="EMBL/GenBank/DDBJ databases">
        <authorList>
            <person name="Peck L.D."/>
            <person name="Nowell R.W."/>
            <person name="Flood J."/>
            <person name="Ryan M.J."/>
            <person name="Barraclough T.G."/>
        </authorList>
    </citation>
    <scope>NUCLEOTIDE SEQUENCE</scope>
    <source>
        <strain evidence="12">IMI 127659i</strain>
    </source>
</reference>
<dbReference type="PANTHER" id="PTHR23514:SF3">
    <property type="entry name" value="BYPASS OF STOP CODON PROTEIN 6"/>
    <property type="match status" value="1"/>
</dbReference>
<feature type="compositionally biased region" description="Polar residues" evidence="8">
    <location>
        <begin position="888"/>
        <end position="900"/>
    </location>
</feature>
<dbReference type="Pfam" id="PF07690">
    <property type="entry name" value="MFS_1"/>
    <property type="match status" value="2"/>
</dbReference>
<dbReference type="InterPro" id="IPR020846">
    <property type="entry name" value="MFS_dom"/>
</dbReference>
<feature type="transmembrane region" description="Helical" evidence="9">
    <location>
        <begin position="765"/>
        <end position="787"/>
    </location>
</feature>
<dbReference type="SUPFAM" id="SSF103473">
    <property type="entry name" value="MFS general substrate transporter"/>
    <property type="match status" value="1"/>
</dbReference>
<dbReference type="InterPro" id="IPR051788">
    <property type="entry name" value="MFS_Transporter"/>
</dbReference>
<evidence type="ECO:0000256" key="3">
    <source>
        <dbReference type="ARBA" id="ARBA00022448"/>
    </source>
</evidence>
<dbReference type="EMBL" id="JADFTT010000093">
    <property type="protein sequence ID" value="KAG5768787.1"/>
    <property type="molecule type" value="Genomic_DNA"/>
</dbReference>
<reference evidence="12" key="1">
    <citation type="journal article" date="2020" name="bioRxiv">
        <title>Historical genomics reveals the evolutionary mechanisms behind multiple outbreaks of the host-specific coffee wilt pathogen Fusarium xylarioides.</title>
        <authorList>
            <person name="Peck D."/>
            <person name="Nowell R.W."/>
            <person name="Flood J."/>
            <person name="Ryan M.J."/>
            <person name="Barraclough T.G."/>
        </authorList>
    </citation>
    <scope>NUCLEOTIDE SEQUENCE</scope>
    <source>
        <strain evidence="12">IMI 127659i</strain>
    </source>
</reference>
<dbReference type="PANTHER" id="PTHR23514">
    <property type="entry name" value="BYPASS OF STOP CODON PROTEIN 6"/>
    <property type="match status" value="1"/>
</dbReference>
<feature type="transmembrane region" description="Helical" evidence="9">
    <location>
        <begin position="1217"/>
        <end position="1236"/>
    </location>
</feature>
<feature type="transmembrane region" description="Helical" evidence="9">
    <location>
        <begin position="587"/>
        <end position="607"/>
    </location>
</feature>
<evidence type="ECO:0000313" key="13">
    <source>
        <dbReference type="Proteomes" id="UP000750502"/>
    </source>
</evidence>
<name>A0A9P7HYC9_9HYPO</name>
<feature type="transmembrane region" description="Helical" evidence="9">
    <location>
        <begin position="425"/>
        <end position="445"/>
    </location>
</feature>
<dbReference type="OrthoDB" id="1932925at2759"/>
<feature type="transmembrane region" description="Helical" evidence="9">
    <location>
        <begin position="555"/>
        <end position="575"/>
    </location>
</feature>
<comment type="caution">
    <text evidence="12">The sequence shown here is derived from an EMBL/GenBank/DDBJ whole genome shotgun (WGS) entry which is preliminary data.</text>
</comment>
<evidence type="ECO:0000256" key="2">
    <source>
        <dbReference type="ARBA" id="ARBA00008335"/>
    </source>
</evidence>
<keyword evidence="13" id="KW-1185">Reference proteome</keyword>
<evidence type="ECO:0000256" key="5">
    <source>
        <dbReference type="ARBA" id="ARBA00022989"/>
    </source>
</evidence>
<dbReference type="Pfam" id="PF07779">
    <property type="entry name" value="Cas1_AcylT"/>
    <property type="match status" value="1"/>
</dbReference>
<evidence type="ECO:0000313" key="12">
    <source>
        <dbReference type="EMBL" id="KAG5768787.1"/>
    </source>
</evidence>
<proteinExistence type="inferred from homology"/>
<feature type="transmembrane region" description="Helical" evidence="9">
    <location>
        <begin position="1248"/>
        <end position="1269"/>
    </location>
</feature>
<feature type="chain" id="PRO_5040369208" description="Major facilitator superfamily (MFS) profile domain-containing protein" evidence="10">
    <location>
        <begin position="29"/>
        <end position="1333"/>
    </location>
</feature>